<dbReference type="InterPro" id="IPR035979">
    <property type="entry name" value="RBD_domain_sf"/>
</dbReference>
<keyword evidence="2 3" id="KW-0694">RNA-binding</keyword>
<feature type="coiled-coil region" evidence="4">
    <location>
        <begin position="369"/>
        <end position="436"/>
    </location>
</feature>
<dbReference type="InterPro" id="IPR000504">
    <property type="entry name" value="RRM_dom"/>
</dbReference>
<dbReference type="OMA" id="LKMEWEM"/>
<gene>
    <name evidence="7" type="ORF">Dbus_chr2Lg2229</name>
</gene>
<dbReference type="Proteomes" id="UP000494163">
    <property type="component" value="Chromosome 2L"/>
</dbReference>
<dbReference type="PANTHER" id="PTHR23189">
    <property type="entry name" value="RNA RECOGNITION MOTIF-CONTAINING"/>
    <property type="match status" value="1"/>
</dbReference>
<keyword evidence="1" id="KW-0677">Repeat</keyword>
<sequence>MENEIISVDDDKIVSTTDKRGPIIMSNEMITPPAKRFRGPRNQQEFVKTPNGNEHYFNGGGGGGGNSAGHTPYAGKSYRGRVAGNFAHGNSVDQGQRGGWQRGSSNGGGGRSGGGSQQRSDDYMIIQKLRQLGGPTLDLEEESSADLEEQKFSNHNRLYLGNLSGDLLKETGLRELFKPYGEVEDVFLNSEKGFAFLKVDLRCNAEKAKRVLDASTHNGRQLRVRFAPSGNALRVSNISHFVSNELLYKSFEIFGPIERAVISVDDRGNHMGEGTVEFLKRSSALLCLRWCNDKCYFLTASLRPCVVEIKEDFKDPDGLPEKALAKSREYVQERNVGPHFADVGTFEHEYGNRWKDLHVFYNSRMATLKQEMQLEEKQLDAQMEFARYERETQLLREELLKREADNERMKLEWEMREKQKEEQRMLQEEQQMLRRQHSVPQLQQQQQQQRDAMFFRRRNSFVPGPSPQQQQQPQSFNMARNAIGLGDSGIDVGSPFVVFEDSEANAPIADNPPVQRNFNNQDSIDVVHFEDGNGQPENPALWGRRTL</sequence>
<feature type="region of interest" description="Disordered" evidence="5">
    <location>
        <begin position="52"/>
        <end position="119"/>
    </location>
</feature>
<dbReference type="STRING" id="30019.A0A0M5IWX2"/>
<evidence type="ECO:0000313" key="8">
    <source>
        <dbReference type="Proteomes" id="UP000494163"/>
    </source>
</evidence>
<evidence type="ECO:0000313" key="7">
    <source>
        <dbReference type="EMBL" id="ALC40144.1"/>
    </source>
</evidence>
<evidence type="ECO:0000256" key="3">
    <source>
        <dbReference type="PROSITE-ProRule" id="PRU00176"/>
    </source>
</evidence>
<dbReference type="GO" id="GO:0003723">
    <property type="term" value="F:RNA binding"/>
    <property type="evidence" value="ECO:0007669"/>
    <property type="project" value="UniProtKB-UniRule"/>
</dbReference>
<dbReference type="CDD" id="cd12945">
    <property type="entry name" value="NOPS_NONA_like"/>
    <property type="match status" value="1"/>
</dbReference>
<evidence type="ECO:0000256" key="2">
    <source>
        <dbReference type="ARBA" id="ARBA00022884"/>
    </source>
</evidence>
<evidence type="ECO:0000259" key="6">
    <source>
        <dbReference type="PROSITE" id="PS50102"/>
    </source>
</evidence>
<dbReference type="SMR" id="A0A0M5IWX2"/>
<organism evidence="7 8">
    <name type="scientific">Drosophila busckii</name>
    <name type="common">Fruit fly</name>
    <dbReference type="NCBI Taxonomy" id="30019"/>
    <lineage>
        <taxon>Eukaryota</taxon>
        <taxon>Metazoa</taxon>
        <taxon>Ecdysozoa</taxon>
        <taxon>Arthropoda</taxon>
        <taxon>Hexapoda</taxon>
        <taxon>Insecta</taxon>
        <taxon>Pterygota</taxon>
        <taxon>Neoptera</taxon>
        <taxon>Endopterygota</taxon>
        <taxon>Diptera</taxon>
        <taxon>Brachycera</taxon>
        <taxon>Muscomorpha</taxon>
        <taxon>Ephydroidea</taxon>
        <taxon>Drosophilidae</taxon>
        <taxon>Drosophila</taxon>
    </lineage>
</organism>
<dbReference type="Pfam" id="PF08075">
    <property type="entry name" value="NOPS"/>
    <property type="match status" value="1"/>
</dbReference>
<dbReference type="SMART" id="SM00360">
    <property type="entry name" value="RRM"/>
    <property type="match status" value="2"/>
</dbReference>
<protein>
    <submittedName>
        <fullName evidence="7">NonA-l</fullName>
    </submittedName>
</protein>
<dbReference type="SUPFAM" id="SSF54928">
    <property type="entry name" value="RNA-binding domain, RBD"/>
    <property type="match status" value="1"/>
</dbReference>
<dbReference type="OrthoDB" id="10067824at2759"/>
<dbReference type="InterPro" id="IPR012677">
    <property type="entry name" value="Nucleotide-bd_a/b_plait_sf"/>
</dbReference>
<evidence type="ECO:0000256" key="4">
    <source>
        <dbReference type="SAM" id="Coils"/>
    </source>
</evidence>
<dbReference type="Gene3D" id="6.10.250.1170">
    <property type="match status" value="1"/>
</dbReference>
<dbReference type="FunFam" id="3.30.70.330:FF:000043">
    <property type="entry name" value="paraspeckle component 1 isoform X1"/>
    <property type="match status" value="1"/>
</dbReference>
<evidence type="ECO:0000256" key="5">
    <source>
        <dbReference type="SAM" id="MobiDB-lite"/>
    </source>
</evidence>
<dbReference type="Gene3D" id="3.30.70.330">
    <property type="match status" value="2"/>
</dbReference>
<feature type="domain" description="RRM" evidence="6">
    <location>
        <begin position="156"/>
        <end position="229"/>
    </location>
</feature>
<feature type="compositionally biased region" description="Gly residues" evidence="5">
    <location>
        <begin position="96"/>
        <end position="116"/>
    </location>
</feature>
<dbReference type="EMBL" id="CP012523">
    <property type="protein sequence ID" value="ALC40144.1"/>
    <property type="molecule type" value="Genomic_DNA"/>
</dbReference>
<proteinExistence type="predicted"/>
<dbReference type="Pfam" id="PF00076">
    <property type="entry name" value="RRM_1"/>
    <property type="match status" value="2"/>
</dbReference>
<evidence type="ECO:0000256" key="1">
    <source>
        <dbReference type="ARBA" id="ARBA00022737"/>
    </source>
</evidence>
<feature type="compositionally biased region" description="Gly residues" evidence="5">
    <location>
        <begin position="58"/>
        <end position="67"/>
    </location>
</feature>
<dbReference type="InterPro" id="IPR012975">
    <property type="entry name" value="NOPS"/>
</dbReference>
<name>A0A0M5IWX2_DROBS</name>
<accession>A0A0M5IWX2</accession>
<dbReference type="PROSITE" id="PS50102">
    <property type="entry name" value="RRM"/>
    <property type="match status" value="2"/>
</dbReference>
<feature type="domain" description="RRM" evidence="6">
    <location>
        <begin position="231"/>
        <end position="312"/>
    </location>
</feature>
<keyword evidence="4" id="KW-0175">Coiled coil</keyword>
<reference evidence="7 8" key="1">
    <citation type="submission" date="2015-08" db="EMBL/GenBank/DDBJ databases">
        <title>Ancestral chromatin configuration constrains chromatin evolution on differentiating sex chromosomes in Drosophila.</title>
        <authorList>
            <person name="Zhou Q."/>
            <person name="Bachtrog D."/>
        </authorList>
    </citation>
    <scope>NUCLEOTIDE SEQUENCE [LARGE SCALE GENOMIC DNA]</scope>
    <source>
        <tissue evidence="7">Whole larvae</tissue>
    </source>
</reference>
<dbReference type="AlphaFoldDB" id="A0A0M5IWX2"/>
<keyword evidence="8" id="KW-1185">Reference proteome</keyword>